<dbReference type="GO" id="GO:0140680">
    <property type="term" value="F:histone H3K36me/H3K36me2 demethylase activity"/>
    <property type="evidence" value="ECO:0007669"/>
    <property type="project" value="UniProtKB-EC"/>
</dbReference>
<dbReference type="Gene3D" id="3.30.40.10">
    <property type="entry name" value="Zinc/RING finger domain, C3HC4 (zinc finger)"/>
    <property type="match status" value="1"/>
</dbReference>
<organism evidence="17 18">
    <name type="scientific">Lachancea lanzarotensis</name>
    <dbReference type="NCBI Taxonomy" id="1245769"/>
    <lineage>
        <taxon>Eukaryota</taxon>
        <taxon>Fungi</taxon>
        <taxon>Dikarya</taxon>
        <taxon>Ascomycota</taxon>
        <taxon>Saccharomycotina</taxon>
        <taxon>Saccharomycetes</taxon>
        <taxon>Saccharomycetales</taxon>
        <taxon>Saccharomycetaceae</taxon>
        <taxon>Lachancea</taxon>
    </lineage>
</organism>
<evidence type="ECO:0000256" key="12">
    <source>
        <dbReference type="ARBA" id="ARBA00023163"/>
    </source>
</evidence>
<dbReference type="Gene3D" id="2.60.120.650">
    <property type="entry name" value="Cupin"/>
    <property type="match status" value="1"/>
</dbReference>
<keyword evidence="6" id="KW-0479">Metal-binding</keyword>
<dbReference type="Proteomes" id="UP000054304">
    <property type="component" value="Unassembled WGS sequence"/>
</dbReference>
<reference evidence="17 18" key="1">
    <citation type="submission" date="2014-12" db="EMBL/GenBank/DDBJ databases">
        <authorList>
            <person name="Neuveglise Cecile"/>
        </authorList>
    </citation>
    <scope>NUCLEOTIDE SEQUENCE [LARGE SCALE GENOMIC DNA]</scope>
    <source>
        <strain evidence="17 18">CBS 12615</strain>
    </source>
</reference>
<evidence type="ECO:0000256" key="1">
    <source>
        <dbReference type="ARBA" id="ARBA00001954"/>
    </source>
</evidence>
<dbReference type="SMART" id="SM00249">
    <property type="entry name" value="PHD"/>
    <property type="match status" value="1"/>
</dbReference>
<dbReference type="EMBL" id="LN736367">
    <property type="protein sequence ID" value="CEP63467.1"/>
    <property type="molecule type" value="Genomic_DNA"/>
</dbReference>
<keyword evidence="13" id="KW-0539">Nucleus</keyword>
<dbReference type="PANTHER" id="PTHR23123">
    <property type="entry name" value="PHD/F-BOX CONTAINING PROTEIN"/>
    <property type="match status" value="1"/>
</dbReference>
<dbReference type="GO" id="GO:0008270">
    <property type="term" value="F:zinc ion binding"/>
    <property type="evidence" value="ECO:0007669"/>
    <property type="project" value="UniProtKB-KW"/>
</dbReference>
<feature type="domain" description="JmjC" evidence="16">
    <location>
        <begin position="235"/>
        <end position="392"/>
    </location>
</feature>
<dbReference type="GO" id="GO:0032968">
    <property type="term" value="P:positive regulation of transcription elongation by RNA polymerase II"/>
    <property type="evidence" value="ECO:0007669"/>
    <property type="project" value="EnsemblFungi"/>
</dbReference>
<dbReference type="GO" id="GO:0140002">
    <property type="term" value="F:histone H3K4me3 reader activity"/>
    <property type="evidence" value="ECO:0007669"/>
    <property type="project" value="EnsemblFungi"/>
</dbReference>
<dbReference type="EC" id="1.14.11.27" evidence="4"/>
<evidence type="ECO:0000259" key="16">
    <source>
        <dbReference type="PROSITE" id="PS51184"/>
    </source>
</evidence>
<dbReference type="GeneID" id="34686974"/>
<keyword evidence="12" id="KW-0804">Transcription</keyword>
<dbReference type="RefSeq" id="XP_022629683.1">
    <property type="nucleotide sequence ID" value="XM_022771067.1"/>
</dbReference>
<evidence type="ECO:0000256" key="5">
    <source>
        <dbReference type="ARBA" id="ARBA00015153"/>
    </source>
</evidence>
<evidence type="ECO:0000256" key="11">
    <source>
        <dbReference type="ARBA" id="ARBA00023015"/>
    </source>
</evidence>
<evidence type="ECO:0000256" key="3">
    <source>
        <dbReference type="ARBA" id="ARBA00008037"/>
    </source>
</evidence>
<evidence type="ECO:0000256" key="8">
    <source>
        <dbReference type="ARBA" id="ARBA00022833"/>
    </source>
</evidence>
<dbReference type="SUPFAM" id="SSF57903">
    <property type="entry name" value="FYVE/PHD zinc finger"/>
    <property type="match status" value="1"/>
</dbReference>
<comment type="catalytic activity">
    <reaction evidence="15">
        <text>N(6),N(6)-dimethyl-L-lysyl(36)-[histone H3] + 2 2-oxoglutarate + 2 O2 = L-lysyl(36)-[histone H3] + 2 formaldehyde + 2 succinate + 2 CO2</text>
        <dbReference type="Rhea" id="RHEA:42032"/>
        <dbReference type="Rhea" id="RHEA-COMP:9785"/>
        <dbReference type="Rhea" id="RHEA-COMP:9787"/>
        <dbReference type="ChEBI" id="CHEBI:15379"/>
        <dbReference type="ChEBI" id="CHEBI:16526"/>
        <dbReference type="ChEBI" id="CHEBI:16810"/>
        <dbReference type="ChEBI" id="CHEBI:16842"/>
        <dbReference type="ChEBI" id="CHEBI:29969"/>
        <dbReference type="ChEBI" id="CHEBI:30031"/>
        <dbReference type="ChEBI" id="CHEBI:61976"/>
        <dbReference type="EC" id="1.14.11.27"/>
    </reaction>
</comment>
<comment type="subcellular location">
    <subcellularLocation>
        <location evidence="2">Nucleus</location>
    </subcellularLocation>
</comment>
<dbReference type="HOGENOM" id="CLU_003540_6_2_1"/>
<evidence type="ECO:0000313" key="17">
    <source>
        <dbReference type="EMBL" id="CEP63467.1"/>
    </source>
</evidence>
<keyword evidence="7" id="KW-0863">Zinc-finger</keyword>
<dbReference type="InterPro" id="IPR050690">
    <property type="entry name" value="JHDM1_Histone_Demethylase"/>
</dbReference>
<keyword evidence="10" id="KW-0408">Iron</keyword>
<keyword evidence="11" id="KW-0805">Transcription regulation</keyword>
<dbReference type="InterPro" id="IPR003347">
    <property type="entry name" value="JmjC_dom"/>
</dbReference>
<keyword evidence="9" id="KW-0560">Oxidoreductase</keyword>
<dbReference type="InterPro" id="IPR011011">
    <property type="entry name" value="Znf_FYVE_PHD"/>
</dbReference>
<evidence type="ECO:0000256" key="13">
    <source>
        <dbReference type="ARBA" id="ARBA00023242"/>
    </source>
</evidence>
<name>A0A0C7NAG5_9SACH</name>
<protein>
    <recommendedName>
        <fullName evidence="5">JmjC domain-containing histone demethylation protein 1</fullName>
        <ecNumber evidence="4">1.14.11.27</ecNumber>
    </recommendedName>
    <alternativeName>
        <fullName evidence="14">[Histone-H3]-lysine-36 demethylase 1</fullName>
    </alternativeName>
</protein>
<dbReference type="InterPro" id="IPR013083">
    <property type="entry name" value="Znf_RING/FYVE/PHD"/>
</dbReference>
<sequence>MGSESCSFCSRDDPGKTLWVQCELCDQWDHVTCVPMKYLHNITGEPCTTYPKSSAQIVRYNCLKHSDSVLETKGANKKRKVDTFVDKPNDIEPKRYGLRRKKQIDYISLNEGELKRSKNEHPHLSPFLACFNRWENTTNVITVSELEQQFDSIRKPLKVLDPENSGMQVPNGPDGGILTVDAVTQYLGNQYRVDVMDVQSQQNSNWTMEQWNNYFTNGTINTRDRIRNVISLEVSHVERFKTELQRPNVVETKDLVNCVWDAIPDDSKRPKVTKYVLMSVENAFTDFHLDFAGTSVYYKVVSGGKKFILFPPTLHNLERYTKWCDSDQQNLIFLGDELEDGVAMELFSGDLFMIPCGYIHAVYTPKDSLVIGGNFLTLRDLETQLQIVEIERVTKVPKKFTFPQFDIVMGKTSECILSSKETSFKTLPPRQLNTLLSYLRDPRSKYKPVNFSSKKELVKQLTKELQQREKEQT</sequence>
<dbReference type="PROSITE" id="PS51184">
    <property type="entry name" value="JMJC"/>
    <property type="match status" value="1"/>
</dbReference>
<evidence type="ECO:0000256" key="14">
    <source>
        <dbReference type="ARBA" id="ARBA00031083"/>
    </source>
</evidence>
<dbReference type="AlphaFoldDB" id="A0A0C7NAG5"/>
<dbReference type="STRING" id="1245769.A0A0C7NAG5"/>
<comment type="similarity">
    <text evidence="3">Belongs to the JHDM1 histone demethylase family.</text>
</comment>
<dbReference type="GO" id="GO:0005634">
    <property type="term" value="C:nucleus"/>
    <property type="evidence" value="ECO:0007669"/>
    <property type="project" value="UniProtKB-SubCell"/>
</dbReference>
<keyword evidence="18" id="KW-1185">Reference proteome</keyword>
<comment type="cofactor">
    <cofactor evidence="1">
        <name>Fe(2+)</name>
        <dbReference type="ChEBI" id="CHEBI:29033"/>
    </cofactor>
</comment>
<dbReference type="OrthoDB" id="5876800at2759"/>
<evidence type="ECO:0000256" key="2">
    <source>
        <dbReference type="ARBA" id="ARBA00004123"/>
    </source>
</evidence>
<keyword evidence="8" id="KW-0862">Zinc</keyword>
<gene>
    <name evidence="17" type="ORF">LALA0_S08e03136g</name>
</gene>
<proteinExistence type="inferred from homology"/>
<dbReference type="SMART" id="SM00558">
    <property type="entry name" value="JmjC"/>
    <property type="match status" value="1"/>
</dbReference>
<evidence type="ECO:0000256" key="7">
    <source>
        <dbReference type="ARBA" id="ARBA00022771"/>
    </source>
</evidence>
<evidence type="ECO:0000256" key="10">
    <source>
        <dbReference type="ARBA" id="ARBA00023004"/>
    </source>
</evidence>
<evidence type="ECO:0000256" key="9">
    <source>
        <dbReference type="ARBA" id="ARBA00023002"/>
    </source>
</evidence>
<dbReference type="InterPro" id="IPR001965">
    <property type="entry name" value="Znf_PHD"/>
</dbReference>
<evidence type="ECO:0000256" key="6">
    <source>
        <dbReference type="ARBA" id="ARBA00022723"/>
    </source>
</evidence>
<evidence type="ECO:0000256" key="4">
    <source>
        <dbReference type="ARBA" id="ARBA00013246"/>
    </source>
</evidence>
<accession>A0A0C7NAG5</accession>
<evidence type="ECO:0000313" key="18">
    <source>
        <dbReference type="Proteomes" id="UP000054304"/>
    </source>
</evidence>
<dbReference type="SUPFAM" id="SSF51197">
    <property type="entry name" value="Clavaminate synthase-like"/>
    <property type="match status" value="1"/>
</dbReference>
<evidence type="ECO:0000256" key="15">
    <source>
        <dbReference type="ARBA" id="ARBA00047915"/>
    </source>
</evidence>